<feature type="compositionally biased region" description="Basic and acidic residues" evidence="1">
    <location>
        <begin position="211"/>
        <end position="231"/>
    </location>
</feature>
<reference evidence="2" key="1">
    <citation type="submission" date="2021-02" db="EMBL/GenBank/DDBJ databases">
        <authorList>
            <person name="Dougan E. K."/>
            <person name="Rhodes N."/>
            <person name="Thang M."/>
            <person name="Chan C."/>
        </authorList>
    </citation>
    <scope>NUCLEOTIDE SEQUENCE</scope>
</reference>
<feature type="region of interest" description="Disordered" evidence="1">
    <location>
        <begin position="195"/>
        <end position="231"/>
    </location>
</feature>
<dbReference type="EMBL" id="CAJNDS010002262">
    <property type="protein sequence ID" value="CAE7399645.1"/>
    <property type="molecule type" value="Genomic_DNA"/>
</dbReference>
<dbReference type="Proteomes" id="UP000604046">
    <property type="component" value="Unassembled WGS sequence"/>
</dbReference>
<protein>
    <submittedName>
        <fullName evidence="2">Uncharacterized protein</fullName>
    </submittedName>
</protein>
<evidence type="ECO:0000313" key="2">
    <source>
        <dbReference type="EMBL" id="CAE7399645.1"/>
    </source>
</evidence>
<dbReference type="AlphaFoldDB" id="A0A812QQZ3"/>
<comment type="caution">
    <text evidence="2">The sequence shown here is derived from an EMBL/GenBank/DDBJ whole genome shotgun (WGS) entry which is preliminary data.</text>
</comment>
<organism evidence="2 3">
    <name type="scientific">Symbiodinium natans</name>
    <dbReference type="NCBI Taxonomy" id="878477"/>
    <lineage>
        <taxon>Eukaryota</taxon>
        <taxon>Sar</taxon>
        <taxon>Alveolata</taxon>
        <taxon>Dinophyceae</taxon>
        <taxon>Suessiales</taxon>
        <taxon>Symbiodiniaceae</taxon>
        <taxon>Symbiodinium</taxon>
    </lineage>
</organism>
<accession>A0A812QQZ3</accession>
<keyword evidence="3" id="KW-1185">Reference proteome</keyword>
<name>A0A812QQZ3_9DINO</name>
<gene>
    <name evidence="2" type="ORF">SNAT2548_LOCUS21760</name>
</gene>
<sequence length="231" mass="25497">MAAMSSAGVLDDLFLWGMTDPTPPLQELGMPSASELDRMFQESLRYDNVARQTPPSSAADKVRLATGCRRATLRHVDVESPQLQQARQSLARTRFFIPAHCSDGKDYHARLDGDMLLEPCNYVKSGAPSRGVSVFADIAAARRVRGRSAQSRAALADTVLEAYGTGDGQIMNSAETKLRFARVFVGEEVPRGMGRKPWCSPEGARAWTSGDEARQRDRSQRQRLLHERFGA</sequence>
<evidence type="ECO:0000256" key="1">
    <source>
        <dbReference type="SAM" id="MobiDB-lite"/>
    </source>
</evidence>
<proteinExistence type="predicted"/>
<evidence type="ECO:0000313" key="3">
    <source>
        <dbReference type="Proteomes" id="UP000604046"/>
    </source>
</evidence>
<dbReference type="OrthoDB" id="417264at2759"/>